<sequence>MSTLSACLTSLMSVKRRGVPSQGRRGRQPLWLSSRIWLISCAWLLLALGALAARPAFADTSGAAPDATRDMASEATRDDMASEATRDDMPSEATPYPRDMPLLRLTDAAGKPLATLTLGDLEALPGREVMGPIPDSGLGSSHWYGVSLRTLLAHQQLPLPESLHAYALNDYDAIIPASDLSRYDPIVAYRRDGHYLPVDAYGPLMVMYPYDNHPELYTRTYYNRTVWQLDELQLR</sequence>
<dbReference type="AlphaFoldDB" id="A0AB74U8Z1"/>
<feature type="compositionally biased region" description="Basic and acidic residues" evidence="1">
    <location>
        <begin position="67"/>
        <end position="89"/>
    </location>
</feature>
<proteinExistence type="predicted"/>
<accession>A0AB74U8Z1</accession>
<dbReference type="EMBL" id="CP159578">
    <property type="protein sequence ID" value="XCJ79003.1"/>
    <property type="molecule type" value="Genomic_DNA"/>
</dbReference>
<dbReference type="SUPFAM" id="SSF56524">
    <property type="entry name" value="Oxidoreductase molybdopterin-binding domain"/>
    <property type="match status" value="1"/>
</dbReference>
<dbReference type="InterPro" id="IPR036374">
    <property type="entry name" value="OxRdtase_Mopterin-bd_sf"/>
</dbReference>
<feature type="region of interest" description="Disordered" evidence="1">
    <location>
        <begin position="61"/>
        <end position="100"/>
    </location>
</feature>
<gene>
    <name evidence="2" type="ORF">ABV408_16385</name>
</gene>
<evidence type="ECO:0000313" key="2">
    <source>
        <dbReference type="EMBL" id="XCJ79003.1"/>
    </source>
</evidence>
<organism evidence="2">
    <name type="scientific">Salinicola endophyticus</name>
    <dbReference type="NCBI Taxonomy" id="1949083"/>
    <lineage>
        <taxon>Bacteria</taxon>
        <taxon>Pseudomonadati</taxon>
        <taxon>Pseudomonadota</taxon>
        <taxon>Gammaproteobacteria</taxon>
        <taxon>Oceanospirillales</taxon>
        <taxon>Halomonadaceae</taxon>
        <taxon>Salinicola</taxon>
    </lineage>
</organism>
<dbReference type="RefSeq" id="WP_353979955.1">
    <property type="nucleotide sequence ID" value="NZ_CP159578.1"/>
</dbReference>
<evidence type="ECO:0008006" key="3">
    <source>
        <dbReference type="Google" id="ProtNLM"/>
    </source>
</evidence>
<name>A0AB74U8Z1_9GAMM</name>
<evidence type="ECO:0000256" key="1">
    <source>
        <dbReference type="SAM" id="MobiDB-lite"/>
    </source>
</evidence>
<protein>
    <recommendedName>
        <fullName evidence="3">Oxidoreductase molybdopterin-binding domain-containing protein</fullName>
    </recommendedName>
</protein>
<reference evidence="2" key="1">
    <citation type="submission" date="2024-06" db="EMBL/GenBank/DDBJ databases">
        <title>Complete genome of Salinicola endophyticus HNIBRBA4755.</title>
        <authorList>
            <person name="Shin S.Y."/>
            <person name="Kang H."/>
            <person name="Song J."/>
        </authorList>
    </citation>
    <scope>NUCLEOTIDE SEQUENCE</scope>
    <source>
        <strain evidence="2">HNIBRBA4755</strain>
    </source>
</reference>
<dbReference type="Gene3D" id="3.90.420.10">
    <property type="entry name" value="Oxidoreductase, molybdopterin-binding domain"/>
    <property type="match status" value="1"/>
</dbReference>